<dbReference type="PROSITE" id="PS50294">
    <property type="entry name" value="WD_REPEATS_REGION"/>
    <property type="match status" value="2"/>
</dbReference>
<dbReference type="InterPro" id="IPR015943">
    <property type="entry name" value="WD40/YVTN_repeat-like_dom_sf"/>
</dbReference>
<dbReference type="AlphaFoldDB" id="A0A6J1S8K1"/>
<dbReference type="PANTHER" id="PTHR19847:SF7">
    <property type="entry name" value="DDB1- AND CUL4-ASSOCIATED FACTOR 11"/>
    <property type="match status" value="1"/>
</dbReference>
<dbReference type="InterPro" id="IPR001680">
    <property type="entry name" value="WD40_rpt"/>
</dbReference>
<feature type="compositionally biased region" description="Acidic residues" evidence="2">
    <location>
        <begin position="538"/>
        <end position="547"/>
    </location>
</feature>
<feature type="repeat" description="WD" evidence="1">
    <location>
        <begin position="500"/>
        <end position="532"/>
    </location>
</feature>
<dbReference type="Pfam" id="PF00400">
    <property type="entry name" value="WD40"/>
    <property type="match status" value="4"/>
</dbReference>
<feature type="compositionally biased region" description="Low complexity" evidence="2">
    <location>
        <begin position="47"/>
        <end position="57"/>
    </location>
</feature>
<dbReference type="SUPFAM" id="SSF50978">
    <property type="entry name" value="WD40 repeat-like"/>
    <property type="match status" value="1"/>
</dbReference>
<reference evidence="4" key="1">
    <citation type="submission" date="2025-08" db="UniProtKB">
        <authorList>
            <consortium name="RefSeq"/>
        </authorList>
    </citation>
    <scope>IDENTIFICATION</scope>
    <source>
        <tissue evidence="4">Whole organism</tissue>
    </source>
</reference>
<organism evidence="3 4">
    <name type="scientific">Frankliniella occidentalis</name>
    <name type="common">Western flower thrips</name>
    <name type="synonym">Euthrips occidentalis</name>
    <dbReference type="NCBI Taxonomy" id="133901"/>
    <lineage>
        <taxon>Eukaryota</taxon>
        <taxon>Metazoa</taxon>
        <taxon>Ecdysozoa</taxon>
        <taxon>Arthropoda</taxon>
        <taxon>Hexapoda</taxon>
        <taxon>Insecta</taxon>
        <taxon>Pterygota</taxon>
        <taxon>Neoptera</taxon>
        <taxon>Paraneoptera</taxon>
        <taxon>Thysanoptera</taxon>
        <taxon>Terebrantia</taxon>
        <taxon>Thripoidea</taxon>
        <taxon>Thripidae</taxon>
        <taxon>Frankliniella</taxon>
    </lineage>
</organism>
<feature type="repeat" description="WD" evidence="1">
    <location>
        <begin position="323"/>
        <end position="356"/>
    </location>
</feature>
<gene>
    <name evidence="4" type="primary">LOC113205828</name>
</gene>
<name>A0A6J1S8K1_FRAOC</name>
<evidence type="ECO:0000313" key="4">
    <source>
        <dbReference type="RefSeq" id="XP_026277377.1"/>
    </source>
</evidence>
<evidence type="ECO:0000256" key="1">
    <source>
        <dbReference type="PROSITE-ProRule" id="PRU00221"/>
    </source>
</evidence>
<dbReference type="InterPro" id="IPR036322">
    <property type="entry name" value="WD40_repeat_dom_sf"/>
</dbReference>
<feature type="region of interest" description="Disordered" evidence="2">
    <location>
        <begin position="88"/>
        <end position="121"/>
    </location>
</feature>
<keyword evidence="1" id="KW-0853">WD repeat</keyword>
<dbReference type="InterPro" id="IPR051859">
    <property type="entry name" value="DCAF"/>
</dbReference>
<accession>A0A6J1S8K1</accession>
<dbReference type="GeneID" id="113205828"/>
<dbReference type="Proteomes" id="UP000504606">
    <property type="component" value="Unplaced"/>
</dbReference>
<proteinExistence type="predicted"/>
<dbReference type="GO" id="GO:0043161">
    <property type="term" value="P:proteasome-mediated ubiquitin-dependent protein catabolic process"/>
    <property type="evidence" value="ECO:0007669"/>
    <property type="project" value="TreeGrafter"/>
</dbReference>
<dbReference type="OrthoDB" id="63070at2759"/>
<dbReference type="KEGG" id="foc:113205828"/>
<protein>
    <submittedName>
        <fullName evidence="4">DDB1- and CUL4-associated factor 11 isoform X1</fullName>
    </submittedName>
</protein>
<evidence type="ECO:0000256" key="2">
    <source>
        <dbReference type="SAM" id="MobiDB-lite"/>
    </source>
</evidence>
<dbReference type="RefSeq" id="XP_026277377.1">
    <property type="nucleotide sequence ID" value="XM_026421592.2"/>
</dbReference>
<feature type="region of interest" description="Disordered" evidence="2">
    <location>
        <begin position="537"/>
        <end position="568"/>
    </location>
</feature>
<evidence type="ECO:0000313" key="3">
    <source>
        <dbReference type="Proteomes" id="UP000504606"/>
    </source>
</evidence>
<sequence length="568" mass="63154">MGTSNSQHSMDGDSSSSSSSDRSDRGDGDVGVDGGGRQSTSSVVYNTRSRSGSGRTSASIPYTSRARAILALTQGSILSLSSRDLPPIIRSPWSYNSDDDEDEEGSSTSAQSSSKVTETQTLEQSEFCLMTKMGCGLKPDPKSQYSKPPPVMKLLCQRETGMKGGCGFSSHDLSSTMNHFLPNKMTVEDKYHHKAFCGTYSQDGNYFLSACQDRILRLYRTNGKRFTLLRKIAARDVGWSILDTAFSPDGSCCVYSSWSDSVYLVRLFGDSDSQDALQLTPIDSRFCVFSLVFSQDGQEVLCGTNDGFLYIYDRFSNQRVLKIEGHYGDVNTVAYADSTSHILYSGSDDSLCKVWDRRTLSESDPKPVGVLAGHLDGITFIEPRGDGRHLLSNSKDQTIKLWDVRRLSSEECQRESIRAASNQTWDYRYQKVPSKFKSSHRSLDGDTSVMTYRGHKVLQTLIRCRFSPAASTGQRYIYTGCALGRVLIYDALTGQTAKILTGHKACVRDVSWHPYKPELVSTGWDSLVARWQHRSESTDCESDEDFPSEDRELGSRRKASRQVMSSLR</sequence>
<feature type="repeat" description="WD" evidence="1">
    <location>
        <begin position="371"/>
        <end position="405"/>
    </location>
</feature>
<keyword evidence="3" id="KW-1185">Reference proteome</keyword>
<dbReference type="SMART" id="SM00320">
    <property type="entry name" value="WD40"/>
    <property type="match status" value="7"/>
</dbReference>
<dbReference type="PANTHER" id="PTHR19847">
    <property type="entry name" value="DDB1- AND CUL4-ASSOCIATED FACTOR 11"/>
    <property type="match status" value="1"/>
</dbReference>
<dbReference type="GO" id="GO:0080008">
    <property type="term" value="C:Cul4-RING E3 ubiquitin ligase complex"/>
    <property type="evidence" value="ECO:0007669"/>
    <property type="project" value="TreeGrafter"/>
</dbReference>
<dbReference type="FunFam" id="2.130.10.10:FF:000492">
    <property type="entry name" value="LEC14B homolog isoform X2"/>
    <property type="match status" value="1"/>
</dbReference>
<dbReference type="Gene3D" id="2.130.10.10">
    <property type="entry name" value="YVTN repeat-like/Quinoprotein amine dehydrogenase"/>
    <property type="match status" value="2"/>
</dbReference>
<dbReference type="PROSITE" id="PS50082">
    <property type="entry name" value="WD_REPEATS_2"/>
    <property type="match status" value="3"/>
</dbReference>
<feature type="region of interest" description="Disordered" evidence="2">
    <location>
        <begin position="1"/>
        <end position="62"/>
    </location>
</feature>